<feature type="transmembrane region" description="Helical" evidence="1">
    <location>
        <begin position="53"/>
        <end position="73"/>
    </location>
</feature>
<dbReference type="RefSeq" id="WP_378128774.1">
    <property type="nucleotide sequence ID" value="NZ_JBHSMI010000002.1"/>
</dbReference>
<keyword evidence="1" id="KW-1133">Transmembrane helix</keyword>
<evidence type="ECO:0000313" key="3">
    <source>
        <dbReference type="Proteomes" id="UP001596113"/>
    </source>
</evidence>
<evidence type="ECO:0000256" key="1">
    <source>
        <dbReference type="SAM" id="Phobius"/>
    </source>
</evidence>
<gene>
    <name evidence="2" type="ORF">ACFPOF_01120</name>
</gene>
<keyword evidence="1" id="KW-0812">Transmembrane</keyword>
<evidence type="ECO:0000313" key="2">
    <source>
        <dbReference type="EMBL" id="MFC5401325.1"/>
    </source>
</evidence>
<dbReference type="Proteomes" id="UP001596113">
    <property type="component" value="Unassembled WGS sequence"/>
</dbReference>
<protein>
    <recommendedName>
        <fullName evidence="4">DUF4367 domain-containing protein</fullName>
    </recommendedName>
</protein>
<organism evidence="2 3">
    <name type="scientific">Cohnella soli</name>
    <dbReference type="NCBI Taxonomy" id="425005"/>
    <lineage>
        <taxon>Bacteria</taxon>
        <taxon>Bacillati</taxon>
        <taxon>Bacillota</taxon>
        <taxon>Bacilli</taxon>
        <taxon>Bacillales</taxon>
        <taxon>Paenibacillaceae</taxon>
        <taxon>Cohnella</taxon>
    </lineage>
</organism>
<proteinExistence type="predicted"/>
<name>A0ABW0HLD0_9BACL</name>
<dbReference type="EMBL" id="JBHSMI010000002">
    <property type="protein sequence ID" value="MFC5401325.1"/>
    <property type="molecule type" value="Genomic_DNA"/>
</dbReference>
<accession>A0ABW0HLD0</accession>
<reference evidence="3" key="1">
    <citation type="journal article" date="2019" name="Int. J. Syst. Evol. Microbiol.">
        <title>The Global Catalogue of Microorganisms (GCM) 10K type strain sequencing project: providing services to taxonomists for standard genome sequencing and annotation.</title>
        <authorList>
            <consortium name="The Broad Institute Genomics Platform"/>
            <consortium name="The Broad Institute Genome Sequencing Center for Infectious Disease"/>
            <person name="Wu L."/>
            <person name="Ma J."/>
        </authorList>
    </citation>
    <scope>NUCLEOTIDE SEQUENCE [LARGE SCALE GENOMIC DNA]</scope>
    <source>
        <strain evidence="3">CGMCC 1.18575</strain>
    </source>
</reference>
<comment type="caution">
    <text evidence="2">The sequence shown here is derived from an EMBL/GenBank/DDBJ whole genome shotgun (WGS) entry which is preliminary data.</text>
</comment>
<evidence type="ECO:0008006" key="4">
    <source>
        <dbReference type="Google" id="ProtNLM"/>
    </source>
</evidence>
<keyword evidence="3" id="KW-1185">Reference proteome</keyword>
<keyword evidence="1" id="KW-0472">Membrane</keyword>
<sequence length="332" mass="37455">MEREQSAGQWEYLKHHAVPNERLAKVDITERVMARVTAGQPERSRLRRHRARISFPAAVLIVVLLASASAYAASAMIEIRNSSGQVTIQSAIGDREPSTPKPYVYVEDPMHKYEERVMTMLKPGQVLAYSIHNGTTKPKIDFRFNTDSDTYAAFAEMAEKVSAPFIPEPTDVPKDFRLVYGRVVPVLPSPKDERTSAEYARLQELFERQAAEKPSRDLLVEPVHWSGALHSELVYANLDTTLTIRAVKAVRMEVEWPSTYNQRKVEFGNVEVVFSQGSNIVLGSERQSVEYDDFQAVWQDEKLGQLITVSATGRGQLTEERFLQIVEGMIVG</sequence>